<reference evidence="6" key="1">
    <citation type="journal article" date="2020" name="Mol. Plant Microbe">
        <title>Rhizobial microsymbionts of the narrowly endemic Oxytropis species growing in Kamchatka are characterized by significant genetic diversity and possess a set of genes that are associated with T3SS and T6SS secretion systems and can affect the development of symbiosis.</title>
        <authorList>
            <person name="Safronova V."/>
            <person name="Guro P."/>
            <person name="Sazanova A."/>
            <person name="Kuznetsova I."/>
            <person name="Belimov A."/>
            <person name="Yakubov V."/>
            <person name="Chirak E."/>
            <person name="Afonin A."/>
            <person name="Gogolev Y."/>
            <person name="Andronov E."/>
            <person name="Tikhonovich I."/>
        </authorList>
    </citation>
    <scope>NUCLEOTIDE SEQUENCE [LARGE SCALE GENOMIC DNA]</scope>
    <source>
        <strain evidence="6">581</strain>
    </source>
</reference>
<dbReference type="InterPro" id="IPR036390">
    <property type="entry name" value="WH_DNA-bd_sf"/>
</dbReference>
<keyword evidence="1" id="KW-0805">Transcription regulation</keyword>
<evidence type="ECO:0000313" key="6">
    <source>
        <dbReference type="Proteomes" id="UP000515291"/>
    </source>
</evidence>
<dbReference type="SMART" id="SM00345">
    <property type="entry name" value="HTH_GNTR"/>
    <property type="match status" value="1"/>
</dbReference>
<dbReference type="InterPro" id="IPR036388">
    <property type="entry name" value="WH-like_DNA-bd_sf"/>
</dbReference>
<organism evidence="5 6">
    <name type="scientific">Tardiphaga robiniae</name>
    <dbReference type="NCBI Taxonomy" id="943830"/>
    <lineage>
        <taxon>Bacteria</taxon>
        <taxon>Pseudomonadati</taxon>
        <taxon>Pseudomonadota</taxon>
        <taxon>Alphaproteobacteria</taxon>
        <taxon>Hyphomicrobiales</taxon>
        <taxon>Nitrobacteraceae</taxon>
        <taxon>Tardiphaga</taxon>
    </lineage>
</organism>
<dbReference type="SMART" id="SM00419">
    <property type="entry name" value="HTH_CRP"/>
    <property type="match status" value="1"/>
</dbReference>
<evidence type="ECO:0000256" key="1">
    <source>
        <dbReference type="ARBA" id="ARBA00023015"/>
    </source>
</evidence>
<accession>A0A7G6U2Z1</accession>
<dbReference type="PRINTS" id="PR00035">
    <property type="entry name" value="HTHGNTR"/>
</dbReference>
<dbReference type="Gene3D" id="1.20.120.530">
    <property type="entry name" value="GntR ligand-binding domain-like"/>
    <property type="match status" value="1"/>
</dbReference>
<evidence type="ECO:0000313" key="5">
    <source>
        <dbReference type="EMBL" id="QND73373.1"/>
    </source>
</evidence>
<dbReference type="InterPro" id="IPR008920">
    <property type="entry name" value="TF_FadR/GntR_C"/>
</dbReference>
<proteinExistence type="predicted"/>
<protein>
    <submittedName>
        <fullName evidence="5">GntR family transcriptional regulator</fullName>
    </submittedName>
</protein>
<name>A0A7G6U2Z1_9BRAD</name>
<evidence type="ECO:0000259" key="4">
    <source>
        <dbReference type="PROSITE" id="PS50949"/>
    </source>
</evidence>
<dbReference type="RefSeq" id="WP_184512124.1">
    <property type="nucleotide sequence ID" value="NZ_CP050292.1"/>
</dbReference>
<dbReference type="InterPro" id="IPR012318">
    <property type="entry name" value="HTH_CRP"/>
</dbReference>
<dbReference type="InterPro" id="IPR011711">
    <property type="entry name" value="GntR_C"/>
</dbReference>
<evidence type="ECO:0000256" key="3">
    <source>
        <dbReference type="ARBA" id="ARBA00023163"/>
    </source>
</evidence>
<keyword evidence="2" id="KW-0238">DNA-binding</keyword>
<dbReference type="Pfam" id="PF00392">
    <property type="entry name" value="GntR"/>
    <property type="match status" value="1"/>
</dbReference>
<sequence>MSISPIAARPYLRDEVYTALKVRLGVRAAGLTAPLRLREEELAAELGVSRTPVREAMRRLEQEGLITFRPRRGARLMPTSLPEYLEWLSIREMLEGLAAREVALNGANDVALRLRAVFADFDEAGALARPAEYAAANTAFHALMIKESGNALLGKTWDSFGHLKMAGLRFIERLNRGSQSFHEHHDIIDAITRRDPDRAEALARRHVRLLRDQAAASLKEFDLLEQNETTP</sequence>
<dbReference type="PROSITE" id="PS50949">
    <property type="entry name" value="HTH_GNTR"/>
    <property type="match status" value="1"/>
</dbReference>
<dbReference type="SMART" id="SM00895">
    <property type="entry name" value="FCD"/>
    <property type="match status" value="1"/>
</dbReference>
<dbReference type="PANTHER" id="PTHR43537">
    <property type="entry name" value="TRANSCRIPTIONAL REGULATOR, GNTR FAMILY"/>
    <property type="match status" value="1"/>
</dbReference>
<dbReference type="AlphaFoldDB" id="A0A7G6U2Z1"/>
<dbReference type="InterPro" id="IPR000524">
    <property type="entry name" value="Tscrpt_reg_HTH_GntR"/>
</dbReference>
<dbReference type="KEGG" id="trb:HB776_20810"/>
<dbReference type="CDD" id="cd07377">
    <property type="entry name" value="WHTH_GntR"/>
    <property type="match status" value="1"/>
</dbReference>
<evidence type="ECO:0000256" key="2">
    <source>
        <dbReference type="ARBA" id="ARBA00023125"/>
    </source>
</evidence>
<keyword evidence="3" id="KW-0804">Transcription</keyword>
<dbReference type="SUPFAM" id="SSF48008">
    <property type="entry name" value="GntR ligand-binding domain-like"/>
    <property type="match status" value="1"/>
</dbReference>
<dbReference type="GO" id="GO:0043565">
    <property type="term" value="F:sequence-specific DNA binding"/>
    <property type="evidence" value="ECO:0007669"/>
    <property type="project" value="InterPro"/>
</dbReference>
<gene>
    <name evidence="5" type="ORF">HB776_20810</name>
</gene>
<dbReference type="InterPro" id="IPR000485">
    <property type="entry name" value="AsnC-type_HTH_dom"/>
</dbReference>
<dbReference type="SUPFAM" id="SSF46785">
    <property type="entry name" value="Winged helix' DNA-binding domain"/>
    <property type="match status" value="1"/>
</dbReference>
<dbReference type="Proteomes" id="UP000515291">
    <property type="component" value="Chromosome"/>
</dbReference>
<dbReference type="PANTHER" id="PTHR43537:SF49">
    <property type="entry name" value="TRANSCRIPTIONAL REGULATORY PROTEIN"/>
    <property type="match status" value="1"/>
</dbReference>
<dbReference type="PRINTS" id="PR00033">
    <property type="entry name" value="HTHASNC"/>
</dbReference>
<dbReference type="Gene3D" id="1.10.10.10">
    <property type="entry name" value="Winged helix-like DNA-binding domain superfamily/Winged helix DNA-binding domain"/>
    <property type="match status" value="1"/>
</dbReference>
<dbReference type="GO" id="GO:0003700">
    <property type="term" value="F:DNA-binding transcription factor activity"/>
    <property type="evidence" value="ECO:0007669"/>
    <property type="project" value="InterPro"/>
</dbReference>
<dbReference type="EMBL" id="CP050292">
    <property type="protein sequence ID" value="QND73373.1"/>
    <property type="molecule type" value="Genomic_DNA"/>
</dbReference>
<feature type="domain" description="HTH gntR-type" evidence="4">
    <location>
        <begin position="8"/>
        <end position="79"/>
    </location>
</feature>
<dbReference type="Pfam" id="PF07729">
    <property type="entry name" value="FCD"/>
    <property type="match status" value="1"/>
</dbReference>